<keyword evidence="3" id="KW-1185">Reference proteome</keyword>
<name>A0A4Y2U856_ARAVE</name>
<proteinExistence type="predicted"/>
<protein>
    <submittedName>
        <fullName evidence="2">Uncharacterized protein</fullName>
    </submittedName>
</protein>
<keyword evidence="1" id="KW-1133">Transmembrane helix</keyword>
<evidence type="ECO:0000256" key="1">
    <source>
        <dbReference type="SAM" id="Phobius"/>
    </source>
</evidence>
<evidence type="ECO:0000313" key="2">
    <source>
        <dbReference type="EMBL" id="GBO09215.1"/>
    </source>
</evidence>
<keyword evidence="1" id="KW-0472">Membrane</keyword>
<dbReference type="Proteomes" id="UP000499080">
    <property type="component" value="Unassembled WGS sequence"/>
</dbReference>
<comment type="caution">
    <text evidence="2">The sequence shown here is derived from an EMBL/GenBank/DDBJ whole genome shotgun (WGS) entry which is preliminary data.</text>
</comment>
<dbReference type="AlphaFoldDB" id="A0A4Y2U856"/>
<sequence length="138" mass="15161">MSLNSGHFEAPDTSAEESLKFGHFEGPNSSAEESLKFGHFEGPNSSAEESLKFGHFGGPNTIAEVSLKFGHFDFPDASTDRKNSGTSSVLRSLFILPYVFFTTRIICIFVFTLACIFSSEFSLDIQWSLPITKSLGSF</sequence>
<dbReference type="EMBL" id="BGPR01034732">
    <property type="protein sequence ID" value="GBO09215.1"/>
    <property type="molecule type" value="Genomic_DNA"/>
</dbReference>
<reference evidence="2 3" key="1">
    <citation type="journal article" date="2019" name="Sci. Rep.">
        <title>Orb-weaving spider Araneus ventricosus genome elucidates the spidroin gene catalogue.</title>
        <authorList>
            <person name="Kono N."/>
            <person name="Nakamura H."/>
            <person name="Ohtoshi R."/>
            <person name="Moran D.A.P."/>
            <person name="Shinohara A."/>
            <person name="Yoshida Y."/>
            <person name="Fujiwara M."/>
            <person name="Mori M."/>
            <person name="Tomita M."/>
            <person name="Arakawa K."/>
        </authorList>
    </citation>
    <scope>NUCLEOTIDE SEQUENCE [LARGE SCALE GENOMIC DNA]</scope>
</reference>
<keyword evidence="1" id="KW-0812">Transmembrane</keyword>
<evidence type="ECO:0000313" key="3">
    <source>
        <dbReference type="Proteomes" id="UP000499080"/>
    </source>
</evidence>
<accession>A0A4Y2U856</accession>
<gene>
    <name evidence="2" type="ORF">AVEN_191808_1</name>
</gene>
<organism evidence="2 3">
    <name type="scientific">Araneus ventricosus</name>
    <name type="common">Orbweaver spider</name>
    <name type="synonym">Epeira ventricosa</name>
    <dbReference type="NCBI Taxonomy" id="182803"/>
    <lineage>
        <taxon>Eukaryota</taxon>
        <taxon>Metazoa</taxon>
        <taxon>Ecdysozoa</taxon>
        <taxon>Arthropoda</taxon>
        <taxon>Chelicerata</taxon>
        <taxon>Arachnida</taxon>
        <taxon>Araneae</taxon>
        <taxon>Araneomorphae</taxon>
        <taxon>Entelegynae</taxon>
        <taxon>Araneoidea</taxon>
        <taxon>Araneidae</taxon>
        <taxon>Araneus</taxon>
    </lineage>
</organism>
<feature type="transmembrane region" description="Helical" evidence="1">
    <location>
        <begin position="95"/>
        <end position="117"/>
    </location>
</feature>